<name>A0ABT4A7W3_9BACT</name>
<comment type="caution">
    <text evidence="3">The sequence shown here is derived from an EMBL/GenBank/DDBJ whole genome shotgun (WGS) entry which is preliminary data.</text>
</comment>
<evidence type="ECO:0000313" key="4">
    <source>
        <dbReference type="Proteomes" id="UP001207654"/>
    </source>
</evidence>
<feature type="signal peptide" evidence="2">
    <location>
        <begin position="1"/>
        <end position="20"/>
    </location>
</feature>
<feature type="region of interest" description="Disordered" evidence="1">
    <location>
        <begin position="274"/>
        <end position="310"/>
    </location>
</feature>
<sequence>MTPRWLVCLVLGLAAPAAHAQTAPVAAPELGYTEEADVDLDPLAPSPPPALPLERPTARPFADSVWTSGHWYWDGNEWRFKPGAWVARMPGYQFVNGYWQQEGEDVWRWISGGWARPGSTDVEIPIDVNSEEVATSQAPPQLQAETPPPAPAQNLTWAPGYWYWSGNQYVWVDGSWVAPPQPNLVFIAPKWSRRGHSWVFIEGGWAPRGSVRIVVPEYRHARISVGWGHPNYFFHTWRRYPMMRHHEWNRPWGWGRYREYRSRPWGRHDGSRYHDASPYRGHDRGDHRGGHRGGRGGGRGDDHRDGRHHR</sequence>
<dbReference type="EMBL" id="JAPNKA010000001">
    <property type="protein sequence ID" value="MCY1077744.1"/>
    <property type="molecule type" value="Genomic_DNA"/>
</dbReference>
<feature type="compositionally biased region" description="Basic and acidic residues" evidence="1">
    <location>
        <begin position="298"/>
        <end position="310"/>
    </location>
</feature>
<accession>A0ABT4A7W3</accession>
<protein>
    <recommendedName>
        <fullName evidence="5">YXWGXW repeat-containing protein</fullName>
    </recommendedName>
</protein>
<keyword evidence="2" id="KW-0732">Signal</keyword>
<keyword evidence="4" id="KW-1185">Reference proteome</keyword>
<feature type="chain" id="PRO_5045879041" description="YXWGXW repeat-containing protein" evidence="2">
    <location>
        <begin position="21"/>
        <end position="310"/>
    </location>
</feature>
<gene>
    <name evidence="3" type="ORF">OV287_25060</name>
</gene>
<dbReference type="Pfam" id="PF12779">
    <property type="entry name" value="WXXGXW"/>
    <property type="match status" value="3"/>
</dbReference>
<evidence type="ECO:0000256" key="1">
    <source>
        <dbReference type="SAM" id="MobiDB-lite"/>
    </source>
</evidence>
<evidence type="ECO:0000256" key="2">
    <source>
        <dbReference type="SAM" id="SignalP"/>
    </source>
</evidence>
<reference evidence="3 4" key="1">
    <citation type="submission" date="2022-11" db="EMBL/GenBank/DDBJ databases">
        <title>Minimal conservation of predation-associated metabolite biosynthetic gene clusters underscores biosynthetic potential of Myxococcota including descriptions for ten novel species: Archangium lansinium sp. nov., Myxococcus landrumus sp. nov., Nannocystis bai.</title>
        <authorList>
            <person name="Ahearne A."/>
            <person name="Stevens C."/>
            <person name="Phillips K."/>
        </authorList>
    </citation>
    <scope>NUCLEOTIDE SEQUENCE [LARGE SCALE GENOMIC DNA]</scope>
    <source>
        <strain evidence="3 4">MIWBW</strain>
    </source>
</reference>
<proteinExistence type="predicted"/>
<organism evidence="3 4">
    <name type="scientific">Archangium lansingense</name>
    <dbReference type="NCBI Taxonomy" id="2995310"/>
    <lineage>
        <taxon>Bacteria</taxon>
        <taxon>Pseudomonadati</taxon>
        <taxon>Myxococcota</taxon>
        <taxon>Myxococcia</taxon>
        <taxon>Myxococcales</taxon>
        <taxon>Cystobacterineae</taxon>
        <taxon>Archangiaceae</taxon>
        <taxon>Archangium</taxon>
    </lineage>
</organism>
<evidence type="ECO:0008006" key="5">
    <source>
        <dbReference type="Google" id="ProtNLM"/>
    </source>
</evidence>
<dbReference type="Proteomes" id="UP001207654">
    <property type="component" value="Unassembled WGS sequence"/>
</dbReference>
<dbReference type="RefSeq" id="WP_267536558.1">
    <property type="nucleotide sequence ID" value="NZ_JAPNKA010000001.1"/>
</dbReference>
<feature type="compositionally biased region" description="Basic and acidic residues" evidence="1">
    <location>
        <begin position="274"/>
        <end position="288"/>
    </location>
</feature>
<evidence type="ECO:0000313" key="3">
    <source>
        <dbReference type="EMBL" id="MCY1077744.1"/>
    </source>
</evidence>
<dbReference type="InterPro" id="IPR024447">
    <property type="entry name" value="YXWGXW_rpt"/>
</dbReference>